<protein>
    <recommendedName>
        <fullName evidence="1">Large ribosomal subunit protein eL14 domain-containing protein</fullName>
    </recommendedName>
</protein>
<gene>
    <name evidence="2" type="ORF">M8C21_007132</name>
</gene>
<accession>A0AAD5BRG5</accession>
<dbReference type="AlphaFoldDB" id="A0AAD5BRG5"/>
<evidence type="ECO:0000313" key="3">
    <source>
        <dbReference type="Proteomes" id="UP001206925"/>
    </source>
</evidence>
<keyword evidence="3" id="KW-1185">Reference proteome</keyword>
<feature type="domain" description="Large ribosomal subunit protein eL14" evidence="1">
    <location>
        <begin position="16"/>
        <end position="51"/>
    </location>
</feature>
<evidence type="ECO:0000313" key="2">
    <source>
        <dbReference type="EMBL" id="KAI7728137.1"/>
    </source>
</evidence>
<dbReference type="InterPro" id="IPR027417">
    <property type="entry name" value="P-loop_NTPase"/>
</dbReference>
<dbReference type="Gene3D" id="6.10.250.2270">
    <property type="match status" value="1"/>
</dbReference>
<dbReference type="GO" id="GO:0005840">
    <property type="term" value="C:ribosome"/>
    <property type="evidence" value="ECO:0007669"/>
    <property type="project" value="InterPro"/>
</dbReference>
<proteinExistence type="predicted"/>
<sequence>MEEMVTVFSNRLNPSEMLRTSYSSSWGRKLIVQKKRASLNDFERFKSHVASNSTNRLLIESTVSLIAPLISFFAATVKLVRVGHPARLLPKVLESALTVQVLRGDNSSLANGIRKEMTALNKLLKVKDRNTKRDIRKELKMLSKEER</sequence>
<evidence type="ECO:0000259" key="1">
    <source>
        <dbReference type="Pfam" id="PF01929"/>
    </source>
</evidence>
<dbReference type="Pfam" id="PF01929">
    <property type="entry name" value="Ribosomal_L14e"/>
    <property type="match status" value="1"/>
</dbReference>
<dbReference type="GO" id="GO:0006412">
    <property type="term" value="P:translation"/>
    <property type="evidence" value="ECO:0007669"/>
    <property type="project" value="InterPro"/>
</dbReference>
<dbReference type="GO" id="GO:0003735">
    <property type="term" value="F:structural constituent of ribosome"/>
    <property type="evidence" value="ECO:0007669"/>
    <property type="project" value="InterPro"/>
</dbReference>
<name>A0AAD5BRG5_AMBAR</name>
<reference evidence="2" key="1">
    <citation type="submission" date="2022-06" db="EMBL/GenBank/DDBJ databases">
        <title>Uncovering the hologenomic basis of an extraordinary plant invasion.</title>
        <authorList>
            <person name="Bieker V.C."/>
            <person name="Martin M.D."/>
            <person name="Gilbert T."/>
            <person name="Hodgins K."/>
            <person name="Battlay P."/>
            <person name="Petersen B."/>
            <person name="Wilson J."/>
        </authorList>
    </citation>
    <scope>NUCLEOTIDE SEQUENCE</scope>
    <source>
        <strain evidence="2">AA19_3_7</strain>
        <tissue evidence="2">Leaf</tissue>
    </source>
</reference>
<comment type="caution">
    <text evidence="2">The sequence shown here is derived from an EMBL/GenBank/DDBJ whole genome shotgun (WGS) entry which is preliminary data.</text>
</comment>
<organism evidence="2 3">
    <name type="scientific">Ambrosia artemisiifolia</name>
    <name type="common">Common ragweed</name>
    <dbReference type="NCBI Taxonomy" id="4212"/>
    <lineage>
        <taxon>Eukaryota</taxon>
        <taxon>Viridiplantae</taxon>
        <taxon>Streptophyta</taxon>
        <taxon>Embryophyta</taxon>
        <taxon>Tracheophyta</taxon>
        <taxon>Spermatophyta</taxon>
        <taxon>Magnoliopsida</taxon>
        <taxon>eudicotyledons</taxon>
        <taxon>Gunneridae</taxon>
        <taxon>Pentapetalae</taxon>
        <taxon>asterids</taxon>
        <taxon>campanulids</taxon>
        <taxon>Asterales</taxon>
        <taxon>Asteraceae</taxon>
        <taxon>Asteroideae</taxon>
        <taxon>Heliantheae alliance</taxon>
        <taxon>Heliantheae</taxon>
        <taxon>Ambrosia</taxon>
    </lineage>
</organism>
<dbReference type="EMBL" id="JAMZMK010011267">
    <property type="protein sequence ID" value="KAI7728137.1"/>
    <property type="molecule type" value="Genomic_DNA"/>
</dbReference>
<dbReference type="Gene3D" id="3.40.50.300">
    <property type="entry name" value="P-loop containing nucleotide triphosphate hydrolases"/>
    <property type="match status" value="1"/>
</dbReference>
<dbReference type="InterPro" id="IPR002784">
    <property type="entry name" value="Ribosomal_eL14_dom"/>
</dbReference>
<dbReference type="Proteomes" id="UP001206925">
    <property type="component" value="Unassembled WGS sequence"/>
</dbReference>